<dbReference type="CDD" id="cd00293">
    <property type="entry name" value="USP-like"/>
    <property type="match status" value="1"/>
</dbReference>
<dbReference type="Gene3D" id="3.40.50.620">
    <property type="entry name" value="HUPs"/>
    <property type="match status" value="1"/>
</dbReference>
<dbReference type="EMBL" id="PIUK01000053">
    <property type="protein sequence ID" value="MBY6276024.1"/>
    <property type="molecule type" value="Genomic_DNA"/>
</dbReference>
<comment type="similarity">
    <text evidence="1">Belongs to the universal stress protein A family.</text>
</comment>
<dbReference type="SUPFAM" id="SSF52402">
    <property type="entry name" value="Adenine nucleotide alpha hydrolases-like"/>
    <property type="match status" value="1"/>
</dbReference>
<reference evidence="3" key="1">
    <citation type="submission" date="2017-11" db="EMBL/GenBank/DDBJ databases">
        <title>Three new genomes from thermophilic consortium.</title>
        <authorList>
            <person name="Quaggio R."/>
            <person name="Amgarten D."/>
            <person name="Setubal J.C."/>
        </authorList>
    </citation>
    <scope>NUCLEOTIDE SEQUENCE</scope>
    <source>
        <strain evidence="3">ZCTH01-B2</strain>
    </source>
</reference>
<dbReference type="Pfam" id="PF00582">
    <property type="entry name" value="Usp"/>
    <property type="match status" value="1"/>
</dbReference>
<dbReference type="AlphaFoldDB" id="A0A953IAZ0"/>
<dbReference type="InterPro" id="IPR006015">
    <property type="entry name" value="Universal_stress_UspA"/>
</dbReference>
<comment type="caution">
    <text evidence="3">The sequence shown here is derived from an EMBL/GenBank/DDBJ whole genome shotgun (WGS) entry which is preliminary data.</text>
</comment>
<gene>
    <name evidence="3" type="ORF">CWE10_07325</name>
</gene>
<dbReference type="PANTHER" id="PTHR31964:SF113">
    <property type="entry name" value="USPA DOMAIN-CONTAINING PROTEIN"/>
    <property type="match status" value="1"/>
</dbReference>
<sequence>MTKVLLATDGSAHSVRAAQSLRKMAERDQTIEVTVFHVAPLPDLTTPAAAGAPVPNPLLPDTYAQAQAERALSVTLAALGLPPERARGSYVIGVPGEAILAEARQGGYDLIVMGRRGLSPLKELLLGSVSQVVLHRAPCPVLIVP</sequence>
<evidence type="ECO:0000256" key="1">
    <source>
        <dbReference type="ARBA" id="ARBA00008791"/>
    </source>
</evidence>
<dbReference type="Proteomes" id="UP000732377">
    <property type="component" value="Unassembled WGS sequence"/>
</dbReference>
<evidence type="ECO:0000313" key="3">
    <source>
        <dbReference type="EMBL" id="MBY6276024.1"/>
    </source>
</evidence>
<evidence type="ECO:0000259" key="2">
    <source>
        <dbReference type="Pfam" id="PF00582"/>
    </source>
</evidence>
<dbReference type="InterPro" id="IPR006016">
    <property type="entry name" value="UspA"/>
</dbReference>
<accession>A0A953IAZ0</accession>
<dbReference type="PANTHER" id="PTHR31964">
    <property type="entry name" value="ADENINE NUCLEOTIDE ALPHA HYDROLASES-LIKE SUPERFAMILY PROTEIN"/>
    <property type="match status" value="1"/>
</dbReference>
<feature type="domain" description="UspA" evidence="2">
    <location>
        <begin position="2"/>
        <end position="145"/>
    </location>
</feature>
<dbReference type="PRINTS" id="PR01438">
    <property type="entry name" value="UNVRSLSTRESS"/>
</dbReference>
<evidence type="ECO:0000313" key="4">
    <source>
        <dbReference type="Proteomes" id="UP000732377"/>
    </source>
</evidence>
<proteinExistence type="inferred from homology"/>
<name>A0A953IAZ0_SYMTR</name>
<dbReference type="RefSeq" id="WP_011196517.1">
    <property type="nucleotide sequence ID" value="NZ_PIUK01000053.1"/>
</dbReference>
<organism evidence="3 4">
    <name type="scientific">Symbiobacterium thermophilum</name>
    <dbReference type="NCBI Taxonomy" id="2734"/>
    <lineage>
        <taxon>Bacteria</taxon>
        <taxon>Bacillati</taxon>
        <taxon>Bacillota</taxon>
        <taxon>Clostridia</taxon>
        <taxon>Eubacteriales</taxon>
        <taxon>Symbiobacteriaceae</taxon>
        <taxon>Symbiobacterium</taxon>
    </lineage>
</organism>
<dbReference type="InterPro" id="IPR014729">
    <property type="entry name" value="Rossmann-like_a/b/a_fold"/>
</dbReference>
<protein>
    <submittedName>
        <fullName evidence="3">Universal stress protein</fullName>
    </submittedName>
</protein>